<reference evidence="1" key="1">
    <citation type="journal article" date="2014" name="Front. Microbiol.">
        <title>High frequency of phylogenetically diverse reductive dehalogenase-homologous genes in deep subseafloor sedimentary metagenomes.</title>
        <authorList>
            <person name="Kawai M."/>
            <person name="Futagami T."/>
            <person name="Toyoda A."/>
            <person name="Takaki Y."/>
            <person name="Nishi S."/>
            <person name="Hori S."/>
            <person name="Arai W."/>
            <person name="Tsubouchi T."/>
            <person name="Morono Y."/>
            <person name="Uchiyama I."/>
            <person name="Ito T."/>
            <person name="Fujiyama A."/>
            <person name="Inagaki F."/>
            <person name="Takami H."/>
        </authorList>
    </citation>
    <scope>NUCLEOTIDE SEQUENCE</scope>
    <source>
        <strain evidence="1">Expedition CK06-06</strain>
    </source>
</reference>
<accession>X1HPE6</accession>
<gene>
    <name evidence="1" type="ORF">S03H2_32407</name>
</gene>
<proteinExistence type="predicted"/>
<dbReference type="EMBL" id="BARU01019691">
    <property type="protein sequence ID" value="GAH55704.1"/>
    <property type="molecule type" value="Genomic_DNA"/>
</dbReference>
<name>X1HPE6_9ZZZZ</name>
<feature type="non-terminal residue" evidence="1">
    <location>
        <position position="30"/>
    </location>
</feature>
<sequence length="30" mass="3589">MLSSRCGQQNPAGFIFRFFQWILRPRFPGM</sequence>
<protein>
    <submittedName>
        <fullName evidence="1">Uncharacterized protein</fullName>
    </submittedName>
</protein>
<comment type="caution">
    <text evidence="1">The sequence shown here is derived from an EMBL/GenBank/DDBJ whole genome shotgun (WGS) entry which is preliminary data.</text>
</comment>
<organism evidence="1">
    <name type="scientific">marine sediment metagenome</name>
    <dbReference type="NCBI Taxonomy" id="412755"/>
    <lineage>
        <taxon>unclassified sequences</taxon>
        <taxon>metagenomes</taxon>
        <taxon>ecological metagenomes</taxon>
    </lineage>
</organism>
<evidence type="ECO:0000313" key="1">
    <source>
        <dbReference type="EMBL" id="GAH55704.1"/>
    </source>
</evidence>
<dbReference type="AlphaFoldDB" id="X1HPE6"/>